<dbReference type="STRING" id="1194083.BN12_400014"/>
<dbReference type="GO" id="GO:0016301">
    <property type="term" value="F:kinase activity"/>
    <property type="evidence" value="ECO:0007669"/>
    <property type="project" value="UniProtKB-UniRule"/>
</dbReference>
<dbReference type="SUPFAM" id="SSF56112">
    <property type="entry name" value="Protein kinase-like (PK-like)"/>
    <property type="match status" value="1"/>
</dbReference>
<dbReference type="PIRSF" id="PIRSF006221">
    <property type="entry name" value="Ketosamine-3-kinase"/>
    <property type="match status" value="1"/>
</dbReference>
<dbReference type="RefSeq" id="WP_048551185.1">
    <property type="nucleotide sequence ID" value="NZ_HF570958.1"/>
</dbReference>
<dbReference type="InterPro" id="IPR011009">
    <property type="entry name" value="Kinase-like_dom_sf"/>
</dbReference>
<keyword evidence="1 2" id="KW-0418">Kinase</keyword>
<dbReference type="AlphaFoldDB" id="A0A077M4R0"/>
<proteinExistence type="inferred from homology"/>
<keyword evidence="3" id="KW-1185">Reference proteome</keyword>
<dbReference type="InterPro" id="IPR016477">
    <property type="entry name" value="Fructo-/Ketosamine-3-kinase"/>
</dbReference>
<evidence type="ECO:0000313" key="2">
    <source>
        <dbReference type="EMBL" id="CCH79105.1"/>
    </source>
</evidence>
<comment type="similarity">
    <text evidence="1">Belongs to the fructosamine kinase family.</text>
</comment>
<dbReference type="Pfam" id="PF03881">
    <property type="entry name" value="Fructosamin_kin"/>
    <property type="match status" value="1"/>
</dbReference>
<protein>
    <submittedName>
        <fullName evidence="2">Fructosamine-3-kinase</fullName>
    </submittedName>
</protein>
<evidence type="ECO:0000256" key="1">
    <source>
        <dbReference type="PIRNR" id="PIRNR006221"/>
    </source>
</evidence>
<dbReference type="PANTHER" id="PTHR12149">
    <property type="entry name" value="FRUCTOSAMINE 3 KINASE-RELATED PROTEIN"/>
    <property type="match status" value="1"/>
</dbReference>
<gene>
    <name evidence="2" type="ORF">BN12_400014</name>
</gene>
<organism evidence="2 3">
    <name type="scientific">Nostocoides japonicum T1-X7</name>
    <dbReference type="NCBI Taxonomy" id="1194083"/>
    <lineage>
        <taxon>Bacteria</taxon>
        <taxon>Bacillati</taxon>
        <taxon>Actinomycetota</taxon>
        <taxon>Actinomycetes</taxon>
        <taxon>Micrococcales</taxon>
        <taxon>Intrasporangiaceae</taxon>
        <taxon>Nostocoides</taxon>
    </lineage>
</organism>
<dbReference type="OrthoDB" id="5291879at2"/>
<dbReference type="PANTHER" id="PTHR12149:SF8">
    <property type="entry name" value="PROTEIN-RIBULOSAMINE 3-KINASE"/>
    <property type="match status" value="1"/>
</dbReference>
<accession>A0A077M4R0</accession>
<keyword evidence="1" id="KW-0808">Transferase</keyword>
<name>A0A077M4R0_9MICO</name>
<evidence type="ECO:0000313" key="3">
    <source>
        <dbReference type="Proteomes" id="UP000035721"/>
    </source>
</evidence>
<dbReference type="Proteomes" id="UP000035721">
    <property type="component" value="Unassembled WGS sequence"/>
</dbReference>
<dbReference type="EMBL" id="CAJB01000335">
    <property type="protein sequence ID" value="CCH79105.1"/>
    <property type="molecule type" value="Genomic_DNA"/>
</dbReference>
<dbReference type="Gene3D" id="1.20.1270.240">
    <property type="match status" value="1"/>
</dbReference>
<comment type="caution">
    <text evidence="2">The sequence shown here is derived from an EMBL/GenBank/DDBJ whole genome shotgun (WGS) entry which is preliminary data.</text>
</comment>
<dbReference type="Gene3D" id="1.10.510.10">
    <property type="entry name" value="Transferase(Phosphotransferase) domain 1"/>
    <property type="match status" value="1"/>
</dbReference>
<sequence length="259" mass="27615">MAPLVHRKRLPGNPSYAAWESSGLRWLGEAADAGGARVVALLDVAEDHLDLERLVPAPASPAAAEDFGRRLATTHDAGAPAYGCGPPGWEGDGWLGPSDRLLPLEVTAEPSWGSFYARARILAVLRMGRDQGTFGASDVVVFERVARRLAAGEHDDPADPPSRLHGDLWAGNVMWTAEGAVLIDPAAHGGHRETDLAMLSLFGAPGLERILAAYDEAHPLAPGWPDRVGLHQLHPLMLHAVLFGGSYVAQAVETARRYA</sequence>
<reference evidence="2 3" key="1">
    <citation type="journal article" date="2013" name="ISME J.">
        <title>A metabolic model for members of the genus Tetrasphaera involved in enhanced biological phosphorus removal.</title>
        <authorList>
            <person name="Kristiansen R."/>
            <person name="Nguyen H.T.T."/>
            <person name="Saunders A.M."/>
            <person name="Nielsen J.L."/>
            <person name="Wimmer R."/>
            <person name="Le V.Q."/>
            <person name="McIlroy S.J."/>
            <person name="Petrovski S."/>
            <person name="Seviour R.J."/>
            <person name="Calteau A."/>
            <person name="Nielsen K.L."/>
            <person name="Nielsen P.H."/>
        </authorList>
    </citation>
    <scope>NUCLEOTIDE SEQUENCE [LARGE SCALE GENOMIC DNA]</scope>
    <source>
        <strain evidence="2 3">T1-X7</strain>
    </source>
</reference>